<dbReference type="AlphaFoldDB" id="A0A1H7T024"/>
<dbReference type="Proteomes" id="UP000183894">
    <property type="component" value="Unassembled WGS sequence"/>
</dbReference>
<sequence>MANQICTESDTEEAIEQIRDVYRNASVTQSQEYITTVNQLTDQLPALQPETLSAASTLVQRRISESTDVIAVEEDKGLPIGVLAATELQLPLAVARWYTYEIDVEDEPQVEVEMDSEYYSGQLYLNGVTSGDSVTIVDDTISTGGTMTALIDAIREAGASVEGAHCLVEKRDNGGVERVEAETGVSVSTEVVIRADHDGVEVIE</sequence>
<name>A0A1H7T024_HALLR</name>
<evidence type="ECO:0000313" key="4">
    <source>
        <dbReference type="EMBL" id="SEL77895.1"/>
    </source>
</evidence>
<dbReference type="RefSeq" id="WP_074795630.1">
    <property type="nucleotide sequence ID" value="NZ_FOAD01000008.1"/>
</dbReference>
<dbReference type="CDD" id="cd06223">
    <property type="entry name" value="PRTases_typeI"/>
    <property type="match status" value="1"/>
</dbReference>
<gene>
    <name evidence="4" type="ORF">SAMN04488691_1086</name>
</gene>
<feature type="domain" description="Phosphoribosyltransferase" evidence="3">
    <location>
        <begin position="55"/>
        <end position="178"/>
    </location>
</feature>
<keyword evidence="2" id="KW-0660">Purine salvage</keyword>
<evidence type="ECO:0000313" key="5">
    <source>
        <dbReference type="Proteomes" id="UP000183894"/>
    </source>
</evidence>
<reference evidence="4 5" key="1">
    <citation type="submission" date="2016-10" db="EMBL/GenBank/DDBJ databases">
        <authorList>
            <person name="de Groot N.N."/>
        </authorList>
    </citation>
    <scope>NUCLEOTIDE SEQUENCE [LARGE SCALE GENOMIC DNA]</scope>
    <source>
        <strain evidence="4 5">CDM_5</strain>
    </source>
</reference>
<accession>A0A1H7T024</accession>
<dbReference type="InterPro" id="IPR029057">
    <property type="entry name" value="PRTase-like"/>
</dbReference>
<dbReference type="EMBL" id="FOAD01000008">
    <property type="protein sequence ID" value="SEL77895.1"/>
    <property type="molecule type" value="Genomic_DNA"/>
</dbReference>
<organism evidence="4 5">
    <name type="scientific">Haloferax larsenii</name>
    <dbReference type="NCBI Taxonomy" id="302484"/>
    <lineage>
        <taxon>Archaea</taxon>
        <taxon>Methanobacteriati</taxon>
        <taxon>Methanobacteriota</taxon>
        <taxon>Stenosarchaea group</taxon>
        <taxon>Halobacteria</taxon>
        <taxon>Halobacteriales</taxon>
        <taxon>Haloferacaceae</taxon>
        <taxon>Haloferax</taxon>
    </lineage>
</organism>
<proteinExistence type="predicted"/>
<keyword evidence="4" id="KW-0328">Glycosyltransferase</keyword>
<keyword evidence="1 4" id="KW-0808">Transferase</keyword>
<dbReference type="InterPro" id="IPR000836">
    <property type="entry name" value="PRTase_dom"/>
</dbReference>
<dbReference type="InterPro" id="IPR050118">
    <property type="entry name" value="Pur/Pyrimidine_PRTase"/>
</dbReference>
<dbReference type="GO" id="GO:0016757">
    <property type="term" value="F:glycosyltransferase activity"/>
    <property type="evidence" value="ECO:0007669"/>
    <property type="project" value="UniProtKB-KW"/>
</dbReference>
<dbReference type="Pfam" id="PF00156">
    <property type="entry name" value="Pribosyltran"/>
    <property type="match status" value="1"/>
</dbReference>
<dbReference type="PANTHER" id="PTHR43864">
    <property type="entry name" value="HYPOXANTHINE/GUANINE PHOSPHORIBOSYLTRANSFERASE"/>
    <property type="match status" value="1"/>
</dbReference>
<dbReference type="Gene3D" id="3.40.50.2020">
    <property type="match status" value="1"/>
</dbReference>
<dbReference type="PANTHER" id="PTHR43864:SF1">
    <property type="entry name" value="XANTHINE PHOSPHORIBOSYLTRANSFERASE"/>
    <property type="match status" value="1"/>
</dbReference>
<evidence type="ECO:0000256" key="2">
    <source>
        <dbReference type="ARBA" id="ARBA00022726"/>
    </source>
</evidence>
<protein>
    <submittedName>
        <fullName evidence="4">Adenine phosphoribosyltransferase</fullName>
    </submittedName>
</protein>
<dbReference type="GO" id="GO:0006166">
    <property type="term" value="P:purine ribonucleoside salvage"/>
    <property type="evidence" value="ECO:0007669"/>
    <property type="project" value="UniProtKB-KW"/>
</dbReference>
<dbReference type="SUPFAM" id="SSF53271">
    <property type="entry name" value="PRTase-like"/>
    <property type="match status" value="1"/>
</dbReference>
<evidence type="ECO:0000256" key="1">
    <source>
        <dbReference type="ARBA" id="ARBA00022679"/>
    </source>
</evidence>
<evidence type="ECO:0000259" key="3">
    <source>
        <dbReference type="Pfam" id="PF00156"/>
    </source>
</evidence>